<dbReference type="EMBL" id="VBAO01000018">
    <property type="protein sequence ID" value="TMI84727.1"/>
    <property type="molecule type" value="Genomic_DNA"/>
</dbReference>
<evidence type="ECO:0000256" key="3">
    <source>
        <dbReference type="ARBA" id="ARBA00022729"/>
    </source>
</evidence>
<dbReference type="CDD" id="cd00995">
    <property type="entry name" value="PBP2_NikA_DppA_OppA_like"/>
    <property type="match status" value="1"/>
</dbReference>
<evidence type="ECO:0000313" key="5">
    <source>
        <dbReference type="EMBL" id="TMI84727.1"/>
    </source>
</evidence>
<evidence type="ECO:0000256" key="1">
    <source>
        <dbReference type="ARBA" id="ARBA00005695"/>
    </source>
</evidence>
<dbReference type="InterPro" id="IPR000914">
    <property type="entry name" value="SBP_5_dom"/>
</dbReference>
<comment type="caution">
    <text evidence="5">The sequence shown here is derived from an EMBL/GenBank/DDBJ whole genome shotgun (WGS) entry which is preliminary data.</text>
</comment>
<dbReference type="InterPro" id="IPR039424">
    <property type="entry name" value="SBP_5"/>
</dbReference>
<dbReference type="Gene3D" id="3.40.190.10">
    <property type="entry name" value="Periplasmic binding protein-like II"/>
    <property type="match status" value="1"/>
</dbReference>
<dbReference type="PANTHER" id="PTHR30290">
    <property type="entry name" value="PERIPLASMIC BINDING COMPONENT OF ABC TRANSPORTER"/>
    <property type="match status" value="1"/>
</dbReference>
<accession>A0A537JMG7</accession>
<feature type="non-terminal residue" evidence="5">
    <location>
        <position position="381"/>
    </location>
</feature>
<dbReference type="Gene3D" id="3.10.105.10">
    <property type="entry name" value="Dipeptide-binding Protein, Domain 3"/>
    <property type="match status" value="1"/>
</dbReference>
<dbReference type="GO" id="GO:1904680">
    <property type="term" value="F:peptide transmembrane transporter activity"/>
    <property type="evidence" value="ECO:0007669"/>
    <property type="project" value="TreeGrafter"/>
</dbReference>
<keyword evidence="2" id="KW-0813">Transport</keyword>
<gene>
    <name evidence="5" type="ORF">E6H04_00705</name>
</gene>
<proteinExistence type="inferred from homology"/>
<sequence length="381" mass="42243">MVAQRTGCRFVLPICISVILAALMAFPGDSAPMAGGTLRMSLADSDVTSFDPIVPFDNMSIWTMLHMYDQLVRAGKDGATVEPDAADSWRTSPDGKTWVLHIRDGVTFADGTPLTAVDAQLALERAGSKDSNFEDNFALVSHATATDPHTLVVSLKQPSASFLAYASLYAASIAPEKAVKAQGNKFWDHPIGSGPYVLAEWVKGDHVTLRRNPRYWQKPYPYLDELRFDVLTDDNTRMLKFRGGELDIATNVPPNQVEPLRRVKGVAVKLFPQMRFDYIYYNHARKPINDIQATSMLPPMLDWNDQLKPYPYDTAKARALMQEAGLGNGFSTEILLYSGDILASRIATILKDEWKAIGVDLKVTVLEAGTVRARRKVSDFD</sequence>
<dbReference type="PANTHER" id="PTHR30290:SF9">
    <property type="entry name" value="OLIGOPEPTIDE-BINDING PROTEIN APPA"/>
    <property type="match status" value="1"/>
</dbReference>
<reference evidence="5 6" key="1">
    <citation type="journal article" date="2019" name="Nat. Microbiol.">
        <title>Mediterranean grassland soil C-N compound turnover is dependent on rainfall and depth, and is mediated by genomically divergent microorganisms.</title>
        <authorList>
            <person name="Diamond S."/>
            <person name="Andeer P.F."/>
            <person name="Li Z."/>
            <person name="Crits-Christoph A."/>
            <person name="Burstein D."/>
            <person name="Anantharaman K."/>
            <person name="Lane K.R."/>
            <person name="Thomas B.C."/>
            <person name="Pan C."/>
            <person name="Northen T.R."/>
            <person name="Banfield J.F."/>
        </authorList>
    </citation>
    <scope>NUCLEOTIDE SEQUENCE [LARGE SCALE GENOMIC DNA]</scope>
    <source>
        <strain evidence="5">NP_7</strain>
    </source>
</reference>
<feature type="domain" description="Solute-binding protein family 5" evidence="4">
    <location>
        <begin position="80"/>
        <end position="291"/>
    </location>
</feature>
<dbReference type="AlphaFoldDB" id="A0A537JMG7"/>
<comment type="similarity">
    <text evidence="1">Belongs to the bacterial solute-binding protein 5 family.</text>
</comment>
<organism evidence="5 6">
    <name type="scientific">Candidatus Segetimicrobium genomatis</name>
    <dbReference type="NCBI Taxonomy" id="2569760"/>
    <lineage>
        <taxon>Bacteria</taxon>
        <taxon>Bacillati</taxon>
        <taxon>Candidatus Sysuimicrobiota</taxon>
        <taxon>Candidatus Sysuimicrobiia</taxon>
        <taxon>Candidatus Sysuimicrobiales</taxon>
        <taxon>Candidatus Segetimicrobiaceae</taxon>
        <taxon>Candidatus Segetimicrobium</taxon>
    </lineage>
</organism>
<dbReference type="GO" id="GO:0015833">
    <property type="term" value="P:peptide transport"/>
    <property type="evidence" value="ECO:0007669"/>
    <property type="project" value="TreeGrafter"/>
</dbReference>
<keyword evidence="3" id="KW-0732">Signal</keyword>
<evidence type="ECO:0000313" key="6">
    <source>
        <dbReference type="Proteomes" id="UP000320048"/>
    </source>
</evidence>
<dbReference type="Pfam" id="PF00496">
    <property type="entry name" value="SBP_bac_5"/>
    <property type="match status" value="1"/>
</dbReference>
<evidence type="ECO:0000256" key="2">
    <source>
        <dbReference type="ARBA" id="ARBA00022448"/>
    </source>
</evidence>
<dbReference type="SUPFAM" id="SSF53850">
    <property type="entry name" value="Periplasmic binding protein-like II"/>
    <property type="match status" value="1"/>
</dbReference>
<name>A0A537JMG7_9BACT</name>
<protein>
    <submittedName>
        <fullName evidence="5">ABC transporter substrate-binding protein</fullName>
    </submittedName>
</protein>
<evidence type="ECO:0000259" key="4">
    <source>
        <dbReference type="Pfam" id="PF00496"/>
    </source>
</evidence>
<dbReference type="Proteomes" id="UP000320048">
    <property type="component" value="Unassembled WGS sequence"/>
</dbReference>